<gene>
    <name evidence="2" type="ORF">HIM_09343</name>
</gene>
<dbReference type="InterPro" id="IPR027417">
    <property type="entry name" value="P-loop_NTPase"/>
</dbReference>
<organism evidence="2 3">
    <name type="scientific">Hirsutella minnesotensis 3608</name>
    <dbReference type="NCBI Taxonomy" id="1043627"/>
    <lineage>
        <taxon>Eukaryota</taxon>
        <taxon>Fungi</taxon>
        <taxon>Dikarya</taxon>
        <taxon>Ascomycota</taxon>
        <taxon>Pezizomycotina</taxon>
        <taxon>Sordariomycetes</taxon>
        <taxon>Hypocreomycetidae</taxon>
        <taxon>Hypocreales</taxon>
        <taxon>Ophiocordycipitaceae</taxon>
        <taxon>Hirsutella</taxon>
    </lineage>
</organism>
<dbReference type="PANTHER" id="PTHR36978">
    <property type="entry name" value="P-LOOP CONTAINING NUCLEOTIDE TRIPHOSPHATE HYDROLASE"/>
    <property type="match status" value="1"/>
</dbReference>
<dbReference type="Gene3D" id="3.40.50.300">
    <property type="entry name" value="P-loop containing nucleotide triphosphate hydrolases"/>
    <property type="match status" value="1"/>
</dbReference>
<keyword evidence="1" id="KW-0812">Transmembrane</keyword>
<evidence type="ECO:0008006" key="4">
    <source>
        <dbReference type="Google" id="ProtNLM"/>
    </source>
</evidence>
<dbReference type="Pfam" id="PF17784">
    <property type="entry name" value="Sulfotransfer_4"/>
    <property type="match status" value="1"/>
</dbReference>
<dbReference type="SUPFAM" id="SSF52540">
    <property type="entry name" value="P-loop containing nucleoside triphosphate hydrolases"/>
    <property type="match status" value="1"/>
</dbReference>
<feature type="transmembrane region" description="Helical" evidence="1">
    <location>
        <begin position="233"/>
        <end position="256"/>
    </location>
</feature>
<dbReference type="InterPro" id="IPR040632">
    <property type="entry name" value="Sulfotransfer_4"/>
</dbReference>
<dbReference type="AlphaFoldDB" id="A0A0F7ZLM8"/>
<dbReference type="EMBL" id="KQ030581">
    <property type="protein sequence ID" value="KJZ71270.1"/>
    <property type="molecule type" value="Genomic_DNA"/>
</dbReference>
<dbReference type="OrthoDB" id="408152at2759"/>
<reference evidence="2 3" key="1">
    <citation type="journal article" date="2014" name="Genome Biol. Evol.">
        <title>Comparative genomics and transcriptomics analyses reveal divergent lifestyle features of nematode endoparasitic fungus Hirsutella minnesotensis.</title>
        <authorList>
            <person name="Lai Y."/>
            <person name="Liu K."/>
            <person name="Zhang X."/>
            <person name="Zhang X."/>
            <person name="Li K."/>
            <person name="Wang N."/>
            <person name="Shu C."/>
            <person name="Wu Y."/>
            <person name="Wang C."/>
            <person name="Bushley K.E."/>
            <person name="Xiang M."/>
            <person name="Liu X."/>
        </authorList>
    </citation>
    <scope>NUCLEOTIDE SEQUENCE [LARGE SCALE GENOMIC DNA]</scope>
    <source>
        <strain evidence="2 3">3608</strain>
    </source>
</reference>
<proteinExistence type="predicted"/>
<accession>A0A0F7ZLM8</accession>
<keyword evidence="3" id="KW-1185">Reference proteome</keyword>
<dbReference type="PANTHER" id="PTHR36978:SF3">
    <property type="entry name" value="P-LOOP CONTAINING NUCLEOSIDE TRIPHOSPHATE HYDROLASE PROTEIN"/>
    <property type="match status" value="1"/>
</dbReference>
<protein>
    <recommendedName>
        <fullName evidence="4">NAD dependent epimerase/dehydratase</fullName>
    </recommendedName>
</protein>
<sequence length="261" mass="29578">MGCVPSVPTDPSRTVEVIAAGFSRTGTSSMSIALARLLDGPFMHGGSQVLGREDAYVRLLIEVMRSRHHRPALLKLLRQATAGFVGVADCPLAVCFLPELLELYPDARVVLVTRDPDRWWTSMQLFYDSLPRVRGYRGLGLLLLPCPRWRWVPAATDHVFTILEERFGVEPSKDLILRYNDWVRAVTPPDRLLEMEITQGWAPLAKFLGRPVPDEPFPRVNDAANWRAIERRIFIDVALVWVSILLGVGTAGLAIWRWRQW</sequence>
<evidence type="ECO:0000313" key="3">
    <source>
        <dbReference type="Proteomes" id="UP000054481"/>
    </source>
</evidence>
<evidence type="ECO:0000256" key="1">
    <source>
        <dbReference type="SAM" id="Phobius"/>
    </source>
</evidence>
<evidence type="ECO:0000313" key="2">
    <source>
        <dbReference type="EMBL" id="KJZ71270.1"/>
    </source>
</evidence>
<keyword evidence="1" id="KW-1133">Transmembrane helix</keyword>
<dbReference type="Proteomes" id="UP000054481">
    <property type="component" value="Unassembled WGS sequence"/>
</dbReference>
<keyword evidence="1" id="KW-0472">Membrane</keyword>
<name>A0A0F7ZLM8_9HYPO</name>